<dbReference type="InterPro" id="IPR052190">
    <property type="entry name" value="Euk-Arch_PrmC-MTase"/>
</dbReference>
<dbReference type="SUPFAM" id="SSF53335">
    <property type="entry name" value="S-adenosyl-L-methionine-dependent methyltransferases"/>
    <property type="match status" value="1"/>
</dbReference>
<evidence type="ECO:0000313" key="6">
    <source>
        <dbReference type="Proteomes" id="UP001156398"/>
    </source>
</evidence>
<dbReference type="Proteomes" id="UP001156398">
    <property type="component" value="Unassembled WGS sequence"/>
</dbReference>
<dbReference type="GO" id="GO:0032259">
    <property type="term" value="P:methylation"/>
    <property type="evidence" value="ECO:0007669"/>
    <property type="project" value="UniProtKB-KW"/>
</dbReference>
<dbReference type="InterPro" id="IPR007848">
    <property type="entry name" value="Small_mtfrase_dom"/>
</dbReference>
<dbReference type="GO" id="GO:0008168">
    <property type="term" value="F:methyltransferase activity"/>
    <property type="evidence" value="ECO:0007669"/>
    <property type="project" value="UniProtKB-KW"/>
</dbReference>
<keyword evidence="1 5" id="KW-0489">Methyltransferase</keyword>
<sequence>MWLSDLAVDQRAERVLVAGCGAGLLPLRLARGGASVTAVDMNPHAVTCCLHNAYANGVHDRINGIVADMRELDGRGEYDLVVCNPPQLPASADPRPADWVALANDGGRDGRSLIDWLCEDGTRLVSAGGALMFTHFTFLDVERTVAALRAQGMRVTVSEPLHKPLGRLSGERLPRLTEWREGDHYSVVIITARKLGI</sequence>
<gene>
    <name evidence="5" type="ORF">POF43_029615</name>
</gene>
<dbReference type="Gene3D" id="3.40.50.150">
    <property type="entry name" value="Vaccinia Virus protein VP39"/>
    <property type="match status" value="1"/>
</dbReference>
<name>A0ABT6W7W4_9ACTN</name>
<dbReference type="PANTHER" id="PTHR45875:SF1">
    <property type="entry name" value="METHYLTRANSFERASE N6AMT1"/>
    <property type="match status" value="1"/>
</dbReference>
<evidence type="ECO:0000313" key="5">
    <source>
        <dbReference type="EMBL" id="MDI5966840.1"/>
    </source>
</evidence>
<feature type="domain" description="Methyltransferase small" evidence="4">
    <location>
        <begin position="6"/>
        <end position="86"/>
    </location>
</feature>
<accession>A0ABT6W7W4</accession>
<dbReference type="CDD" id="cd02440">
    <property type="entry name" value="AdoMet_MTases"/>
    <property type="match status" value="1"/>
</dbReference>
<dbReference type="InterPro" id="IPR029063">
    <property type="entry name" value="SAM-dependent_MTases_sf"/>
</dbReference>
<proteinExistence type="predicted"/>
<dbReference type="PANTHER" id="PTHR45875">
    <property type="entry name" value="METHYLTRANSFERASE N6AMT1"/>
    <property type="match status" value="1"/>
</dbReference>
<evidence type="ECO:0000256" key="3">
    <source>
        <dbReference type="ARBA" id="ARBA00022691"/>
    </source>
</evidence>
<keyword evidence="2" id="KW-0808">Transferase</keyword>
<dbReference type="EMBL" id="JAAGKO020000062">
    <property type="protein sequence ID" value="MDI5966840.1"/>
    <property type="molecule type" value="Genomic_DNA"/>
</dbReference>
<protein>
    <submittedName>
        <fullName evidence="5">Methyltransferase</fullName>
    </submittedName>
</protein>
<dbReference type="RefSeq" id="WP_271322377.1">
    <property type="nucleotide sequence ID" value="NZ_JAAGKO020000062.1"/>
</dbReference>
<organism evidence="5 6">
    <name type="scientific">Streptantibioticus silvisoli</name>
    <dbReference type="NCBI Taxonomy" id="2705255"/>
    <lineage>
        <taxon>Bacteria</taxon>
        <taxon>Bacillati</taxon>
        <taxon>Actinomycetota</taxon>
        <taxon>Actinomycetes</taxon>
        <taxon>Kitasatosporales</taxon>
        <taxon>Streptomycetaceae</taxon>
        <taxon>Streptantibioticus</taxon>
    </lineage>
</organism>
<keyword evidence="6" id="KW-1185">Reference proteome</keyword>
<evidence type="ECO:0000256" key="2">
    <source>
        <dbReference type="ARBA" id="ARBA00022679"/>
    </source>
</evidence>
<reference evidence="5 6" key="1">
    <citation type="submission" date="2023-05" db="EMBL/GenBank/DDBJ databases">
        <title>Streptantibioticus silvisoli sp. nov., acidotolerant actinomycetes 1 from pine litter.</title>
        <authorList>
            <person name="Swiecimska M."/>
            <person name="Golinska P."/>
            <person name="Sangal V."/>
            <person name="Wachnowicz B."/>
            <person name="Goodfellow M."/>
        </authorList>
    </citation>
    <scope>NUCLEOTIDE SEQUENCE [LARGE SCALE GENOMIC DNA]</scope>
    <source>
        <strain evidence="5 6">SL54</strain>
    </source>
</reference>
<keyword evidence="3" id="KW-0949">S-adenosyl-L-methionine</keyword>
<evidence type="ECO:0000256" key="1">
    <source>
        <dbReference type="ARBA" id="ARBA00022603"/>
    </source>
</evidence>
<dbReference type="Pfam" id="PF05175">
    <property type="entry name" value="MTS"/>
    <property type="match status" value="1"/>
</dbReference>
<evidence type="ECO:0000259" key="4">
    <source>
        <dbReference type="Pfam" id="PF05175"/>
    </source>
</evidence>
<comment type="caution">
    <text evidence="5">The sequence shown here is derived from an EMBL/GenBank/DDBJ whole genome shotgun (WGS) entry which is preliminary data.</text>
</comment>